<keyword evidence="3 4" id="KW-0539">Nucleus</keyword>
<feature type="DNA-binding region" description="H-T-H motif" evidence="4">
    <location>
        <begin position="33"/>
        <end position="53"/>
    </location>
</feature>
<dbReference type="EMBL" id="JANEYF010000428">
    <property type="protein sequence ID" value="KAJ8969915.1"/>
    <property type="molecule type" value="Genomic_DNA"/>
</dbReference>
<keyword evidence="8" id="KW-1185">Reference proteome</keyword>
<dbReference type="PANTHER" id="PTHR19303">
    <property type="entry name" value="TRANSPOSON"/>
    <property type="match status" value="1"/>
</dbReference>
<dbReference type="InterPro" id="IPR006600">
    <property type="entry name" value="HTH_CenpB_DNA-bd_dom"/>
</dbReference>
<name>A0AAV8ZTJ0_9CUCU</name>
<evidence type="ECO:0008006" key="9">
    <source>
        <dbReference type="Google" id="ProtNLM"/>
    </source>
</evidence>
<dbReference type="InterPro" id="IPR007889">
    <property type="entry name" value="HTH_Psq"/>
</dbReference>
<comment type="subcellular location">
    <subcellularLocation>
        <location evidence="1 4">Nucleus</location>
    </subcellularLocation>
</comment>
<dbReference type="PROSITE" id="PS51253">
    <property type="entry name" value="HTH_CENPB"/>
    <property type="match status" value="1"/>
</dbReference>
<dbReference type="Pfam" id="PF05225">
    <property type="entry name" value="HTH_psq"/>
    <property type="match status" value="1"/>
</dbReference>
<accession>A0AAV8ZTJ0</accession>
<evidence type="ECO:0000259" key="5">
    <source>
        <dbReference type="PROSITE" id="PS50960"/>
    </source>
</evidence>
<protein>
    <recommendedName>
        <fullName evidence="9">Transposase</fullName>
    </recommendedName>
</protein>
<dbReference type="Proteomes" id="UP001162156">
    <property type="component" value="Unassembled WGS sequence"/>
</dbReference>
<dbReference type="GO" id="GO:0003677">
    <property type="term" value="F:DNA binding"/>
    <property type="evidence" value="ECO:0007669"/>
    <property type="project" value="UniProtKB-UniRule"/>
</dbReference>
<organism evidence="7 8">
    <name type="scientific">Rhamnusium bicolor</name>
    <dbReference type="NCBI Taxonomy" id="1586634"/>
    <lineage>
        <taxon>Eukaryota</taxon>
        <taxon>Metazoa</taxon>
        <taxon>Ecdysozoa</taxon>
        <taxon>Arthropoda</taxon>
        <taxon>Hexapoda</taxon>
        <taxon>Insecta</taxon>
        <taxon>Pterygota</taxon>
        <taxon>Neoptera</taxon>
        <taxon>Endopterygota</taxon>
        <taxon>Coleoptera</taxon>
        <taxon>Polyphaga</taxon>
        <taxon>Cucujiformia</taxon>
        <taxon>Chrysomeloidea</taxon>
        <taxon>Cerambycidae</taxon>
        <taxon>Lepturinae</taxon>
        <taxon>Rhagiini</taxon>
        <taxon>Rhamnusium</taxon>
    </lineage>
</organism>
<dbReference type="AlphaFoldDB" id="A0AAV8ZTJ0"/>
<dbReference type="SUPFAM" id="SSF46689">
    <property type="entry name" value="Homeodomain-like"/>
    <property type="match status" value="1"/>
</dbReference>
<dbReference type="Gene3D" id="1.10.10.60">
    <property type="entry name" value="Homeodomain-like"/>
    <property type="match status" value="1"/>
</dbReference>
<evidence type="ECO:0000313" key="7">
    <source>
        <dbReference type="EMBL" id="KAJ8969915.1"/>
    </source>
</evidence>
<dbReference type="InterPro" id="IPR009057">
    <property type="entry name" value="Homeodomain-like_sf"/>
</dbReference>
<evidence type="ECO:0000313" key="8">
    <source>
        <dbReference type="Proteomes" id="UP001162156"/>
    </source>
</evidence>
<keyword evidence="2 4" id="KW-0238">DNA-binding</keyword>
<comment type="caution">
    <text evidence="7">The sequence shown here is derived from an EMBL/GenBank/DDBJ whole genome shotgun (WGS) entry which is preliminary data.</text>
</comment>
<evidence type="ECO:0000256" key="1">
    <source>
        <dbReference type="ARBA" id="ARBA00004123"/>
    </source>
</evidence>
<dbReference type="GO" id="GO:0005634">
    <property type="term" value="C:nucleus"/>
    <property type="evidence" value="ECO:0007669"/>
    <property type="project" value="UniProtKB-SubCell"/>
</dbReference>
<feature type="domain" description="HTH psq-type" evidence="5">
    <location>
        <begin position="1"/>
        <end position="57"/>
    </location>
</feature>
<sequence>MVRRYKRKSSWQQWSEEQMQGAVQEVINGSMGYKKAANQFKVPQTTLERYIKKKRNNPEYSVKKTLGKYRYVFSEDQETELVDYLTKLEAQLFGLTMNEFRELAFALADRNHLSHPFKDGKARLEWARGFMDRHPNLSRRKPEATSAARAMGFNRVAVKQFFDLLVNVVDTHQLTGDRIFNCDETGLIVNPKGHSKVIAKKGRRQVGTVTSAERGQTVTAEICFSASGIYVPAMLIFPRKRMKQEFQTGLPPGAYSEVHETGWMTKELFLVWF</sequence>
<evidence type="ECO:0000256" key="2">
    <source>
        <dbReference type="ARBA" id="ARBA00023125"/>
    </source>
</evidence>
<feature type="domain" description="HTH CENPB-type" evidence="6">
    <location>
        <begin position="65"/>
        <end position="140"/>
    </location>
</feature>
<dbReference type="PROSITE" id="PS50960">
    <property type="entry name" value="HTH_PSQ"/>
    <property type="match status" value="1"/>
</dbReference>
<dbReference type="InterPro" id="IPR050863">
    <property type="entry name" value="CenT-Element_Derived"/>
</dbReference>
<gene>
    <name evidence="7" type="ORF">NQ314_001532</name>
</gene>
<evidence type="ECO:0000256" key="3">
    <source>
        <dbReference type="ARBA" id="ARBA00023242"/>
    </source>
</evidence>
<dbReference type="PANTHER" id="PTHR19303:SF74">
    <property type="entry name" value="POGO TRANSPOSABLE ELEMENT WITH KRAB DOMAIN"/>
    <property type="match status" value="1"/>
</dbReference>
<proteinExistence type="predicted"/>
<evidence type="ECO:0000259" key="6">
    <source>
        <dbReference type="PROSITE" id="PS51253"/>
    </source>
</evidence>
<reference evidence="7" key="1">
    <citation type="journal article" date="2023" name="Insect Mol. Biol.">
        <title>Genome sequencing provides insights into the evolution of gene families encoding plant cell wall-degrading enzymes in longhorned beetles.</title>
        <authorList>
            <person name="Shin N.R."/>
            <person name="Okamura Y."/>
            <person name="Kirsch R."/>
            <person name="Pauchet Y."/>
        </authorList>
    </citation>
    <scope>NUCLEOTIDE SEQUENCE</scope>
    <source>
        <strain evidence="7">RBIC_L_NR</strain>
    </source>
</reference>
<evidence type="ECO:0000256" key="4">
    <source>
        <dbReference type="PROSITE-ProRule" id="PRU00320"/>
    </source>
</evidence>